<dbReference type="Proteomes" id="UP001498398">
    <property type="component" value="Unassembled WGS sequence"/>
</dbReference>
<accession>A0ABR1JJ77</accession>
<dbReference type="EMBL" id="JBANRG010000013">
    <property type="protein sequence ID" value="KAK7461339.1"/>
    <property type="molecule type" value="Genomic_DNA"/>
</dbReference>
<protein>
    <submittedName>
        <fullName evidence="2">Uncharacterized protein</fullName>
    </submittedName>
</protein>
<keyword evidence="3" id="KW-1185">Reference proteome</keyword>
<feature type="region of interest" description="Disordered" evidence="1">
    <location>
        <begin position="1"/>
        <end position="27"/>
    </location>
</feature>
<name>A0ABR1JJ77_9AGAR</name>
<evidence type="ECO:0000313" key="2">
    <source>
        <dbReference type="EMBL" id="KAK7461339.1"/>
    </source>
</evidence>
<gene>
    <name evidence="2" type="ORF">VKT23_008517</name>
</gene>
<reference evidence="2 3" key="1">
    <citation type="submission" date="2024-01" db="EMBL/GenBank/DDBJ databases">
        <title>A draft genome for the cacao thread blight pathogen Marasmiellus scandens.</title>
        <authorList>
            <person name="Baruah I.K."/>
            <person name="Leung J."/>
            <person name="Bukari Y."/>
            <person name="Amoako-Attah I."/>
            <person name="Meinhardt L.W."/>
            <person name="Bailey B.A."/>
            <person name="Cohen S.P."/>
        </authorList>
    </citation>
    <scope>NUCLEOTIDE SEQUENCE [LARGE SCALE GENOMIC DNA]</scope>
    <source>
        <strain evidence="2 3">GH-19</strain>
    </source>
</reference>
<organism evidence="2 3">
    <name type="scientific">Marasmiellus scandens</name>
    <dbReference type="NCBI Taxonomy" id="2682957"/>
    <lineage>
        <taxon>Eukaryota</taxon>
        <taxon>Fungi</taxon>
        <taxon>Dikarya</taxon>
        <taxon>Basidiomycota</taxon>
        <taxon>Agaricomycotina</taxon>
        <taxon>Agaricomycetes</taxon>
        <taxon>Agaricomycetidae</taxon>
        <taxon>Agaricales</taxon>
        <taxon>Marasmiineae</taxon>
        <taxon>Omphalotaceae</taxon>
        <taxon>Marasmiellus</taxon>
    </lineage>
</organism>
<sequence length="195" mass="21859">MGRREFEREQKLKETNHQSISIDTSDLPDLATPAYVSISSQTDPEVSSTPIPGSVPVNKLDWADESDTIPPAVLIPPTSPPRDITALRSNSTSIRPFSSLQRRARRSQFTSWNTHQFIPTLVPMLHSYPIAMSQSHPIITRRHPHGIGAHRPIQTFTPSSSPSFPHPKPVLLDWVGDPRLVELSRVLRELGWVRA</sequence>
<comment type="caution">
    <text evidence="2">The sequence shown here is derived from an EMBL/GenBank/DDBJ whole genome shotgun (WGS) entry which is preliminary data.</text>
</comment>
<feature type="compositionally biased region" description="Basic and acidic residues" evidence="1">
    <location>
        <begin position="1"/>
        <end position="16"/>
    </location>
</feature>
<evidence type="ECO:0000313" key="3">
    <source>
        <dbReference type="Proteomes" id="UP001498398"/>
    </source>
</evidence>
<proteinExistence type="predicted"/>
<evidence type="ECO:0000256" key="1">
    <source>
        <dbReference type="SAM" id="MobiDB-lite"/>
    </source>
</evidence>